<dbReference type="Proteomes" id="UP001590951">
    <property type="component" value="Unassembled WGS sequence"/>
</dbReference>
<organism evidence="1 2">
    <name type="scientific">Lepraria finkii</name>
    <dbReference type="NCBI Taxonomy" id="1340010"/>
    <lineage>
        <taxon>Eukaryota</taxon>
        <taxon>Fungi</taxon>
        <taxon>Dikarya</taxon>
        <taxon>Ascomycota</taxon>
        <taxon>Pezizomycotina</taxon>
        <taxon>Lecanoromycetes</taxon>
        <taxon>OSLEUM clade</taxon>
        <taxon>Lecanoromycetidae</taxon>
        <taxon>Lecanorales</taxon>
        <taxon>Lecanorineae</taxon>
        <taxon>Stereocaulaceae</taxon>
        <taxon>Lepraria</taxon>
    </lineage>
</organism>
<proteinExistence type="predicted"/>
<evidence type="ECO:0000313" key="1">
    <source>
        <dbReference type="EMBL" id="KAL2055256.1"/>
    </source>
</evidence>
<gene>
    <name evidence="1" type="ORF">ABVK25_004594</name>
</gene>
<evidence type="ECO:0000313" key="2">
    <source>
        <dbReference type="Proteomes" id="UP001590951"/>
    </source>
</evidence>
<protein>
    <recommendedName>
        <fullName evidence="3">Fungal N-terminal domain-containing protein</fullName>
    </recommendedName>
</protein>
<sequence length="177" mass="19592">MEPLSIAASAVSFVSACRQLAKVFKFLRELSRADVILALVGELDRMQTILTALDIVTQEIRGHFIGAQFSCLFEQSDRIIKELCEIGGVAPQKFKESGEDNDKMAQLEPQLLDRLNWNHAKRRAGELCESSKVLRLDFASSLAALNLYVSPRPRSCLSSCSSTSLVLLMSSSLPRDD</sequence>
<name>A0ABR4BBM7_9LECA</name>
<keyword evidence="2" id="KW-1185">Reference proteome</keyword>
<accession>A0ABR4BBM7</accession>
<evidence type="ECO:0008006" key="3">
    <source>
        <dbReference type="Google" id="ProtNLM"/>
    </source>
</evidence>
<dbReference type="EMBL" id="JBHFEH010000012">
    <property type="protein sequence ID" value="KAL2055256.1"/>
    <property type="molecule type" value="Genomic_DNA"/>
</dbReference>
<reference evidence="1 2" key="1">
    <citation type="submission" date="2024-09" db="EMBL/GenBank/DDBJ databases">
        <title>Rethinking Asexuality: The Enigmatic Case of Functional Sexual Genes in Lepraria (Stereocaulaceae).</title>
        <authorList>
            <person name="Doellman M."/>
            <person name="Sun Y."/>
            <person name="Barcenas-Pena A."/>
            <person name="Lumbsch H.T."/>
            <person name="Grewe F."/>
        </authorList>
    </citation>
    <scope>NUCLEOTIDE SEQUENCE [LARGE SCALE GENOMIC DNA]</scope>
    <source>
        <strain evidence="1 2">Grewe 0041</strain>
    </source>
</reference>
<comment type="caution">
    <text evidence="1">The sequence shown here is derived from an EMBL/GenBank/DDBJ whole genome shotgun (WGS) entry which is preliminary data.</text>
</comment>